<protein>
    <submittedName>
        <fullName evidence="2">Uncharacterized protein</fullName>
    </submittedName>
</protein>
<evidence type="ECO:0000256" key="1">
    <source>
        <dbReference type="SAM" id="MobiDB-lite"/>
    </source>
</evidence>
<dbReference type="AlphaFoldDB" id="A0A318PJ36"/>
<dbReference type="Proteomes" id="UP000248257">
    <property type="component" value="Unassembled WGS sequence"/>
</dbReference>
<reference evidence="2 3" key="1">
    <citation type="submission" date="2017-07" db="EMBL/GenBank/DDBJ databases">
        <title>A draft genome sequence of Komagataeibacter xylinus LMG 1515.</title>
        <authorList>
            <person name="Skraban J."/>
            <person name="Cleenwerck I."/>
            <person name="Vandamme P."/>
            <person name="Trcek J."/>
        </authorList>
    </citation>
    <scope>NUCLEOTIDE SEQUENCE [LARGE SCALE GENOMIC DNA]</scope>
    <source>
        <strain evidence="2 3">LMG 1515</strain>
    </source>
</reference>
<feature type="compositionally biased region" description="Basic and acidic residues" evidence="1">
    <location>
        <begin position="22"/>
        <end position="35"/>
    </location>
</feature>
<evidence type="ECO:0000313" key="2">
    <source>
        <dbReference type="EMBL" id="PYD56188.1"/>
    </source>
</evidence>
<dbReference type="EMBL" id="NKUC01000029">
    <property type="protein sequence ID" value="PYD56188.1"/>
    <property type="molecule type" value="Genomic_DNA"/>
</dbReference>
<organism evidence="2 3">
    <name type="scientific">Komagataeibacter xylinus</name>
    <name type="common">Gluconacetobacter xylinus</name>
    <dbReference type="NCBI Taxonomy" id="28448"/>
    <lineage>
        <taxon>Bacteria</taxon>
        <taxon>Pseudomonadati</taxon>
        <taxon>Pseudomonadota</taxon>
        <taxon>Alphaproteobacteria</taxon>
        <taxon>Acetobacterales</taxon>
        <taxon>Acetobacteraceae</taxon>
        <taxon>Komagataeibacter</taxon>
    </lineage>
</organism>
<dbReference type="STRING" id="1220579.GCA_001571345_02076"/>
<feature type="region of interest" description="Disordered" evidence="1">
    <location>
        <begin position="1"/>
        <end position="62"/>
    </location>
</feature>
<evidence type="ECO:0000313" key="3">
    <source>
        <dbReference type="Proteomes" id="UP000248257"/>
    </source>
</evidence>
<sequence length="102" mass="11370">MTDDTYGFGETRKKLAGISPRPPREVHPESLRKTDAASVEAGFVPREPGARTAPRRQKSVGPTITINTRVPVEIAERFIAFCDDNRLAYWEGIDDLMKRAGI</sequence>
<dbReference type="RefSeq" id="WP_082770826.1">
    <property type="nucleotide sequence ID" value="NZ_CBCRXN010000023.1"/>
</dbReference>
<accession>A0A318PJ36</accession>
<proteinExistence type="predicted"/>
<dbReference type="OrthoDB" id="7449507at2"/>
<name>A0A318PJ36_KOMXY</name>
<comment type="caution">
    <text evidence="2">The sequence shown here is derived from an EMBL/GenBank/DDBJ whole genome shotgun (WGS) entry which is preliminary data.</text>
</comment>
<gene>
    <name evidence="2" type="ORF">CFR75_12225</name>
</gene>
<keyword evidence="3" id="KW-1185">Reference proteome</keyword>